<evidence type="ECO:0000313" key="5">
    <source>
        <dbReference type="Proteomes" id="UP001207736"/>
    </source>
</evidence>
<protein>
    <recommendedName>
        <fullName evidence="2">TPM domain-containing protein</fullName>
    </recommendedName>
</protein>
<keyword evidence="1" id="KW-1133">Transmembrane helix</keyword>
<dbReference type="EMBL" id="BQKA01000052">
    <property type="protein sequence ID" value="GJM51393.1"/>
    <property type="molecule type" value="Genomic_DNA"/>
</dbReference>
<dbReference type="InterPro" id="IPR007621">
    <property type="entry name" value="TPM_dom"/>
</dbReference>
<feature type="transmembrane region" description="Helical" evidence="1">
    <location>
        <begin position="173"/>
        <end position="193"/>
    </location>
</feature>
<dbReference type="PANTHER" id="PTHR30373:SF2">
    <property type="entry name" value="UPF0603 PROTEIN YGCG"/>
    <property type="match status" value="1"/>
</dbReference>
<evidence type="ECO:0000313" key="6">
    <source>
        <dbReference type="Proteomes" id="UP001208692"/>
    </source>
</evidence>
<dbReference type="Pfam" id="PF04536">
    <property type="entry name" value="TPM_phosphatase"/>
    <property type="match status" value="1"/>
</dbReference>
<evidence type="ECO:0000313" key="3">
    <source>
        <dbReference type="EMBL" id="GJM51393.1"/>
    </source>
</evidence>
<dbReference type="Gene3D" id="3.10.310.50">
    <property type="match status" value="1"/>
</dbReference>
<gene>
    <name evidence="3" type="ORF">RCZ15_23660</name>
    <name evidence="4" type="ORF">RCZ16_26130</name>
</gene>
<keyword evidence="1" id="KW-0812">Transmembrane</keyword>
<name>A0AAV5B0X0_9FLAO</name>
<evidence type="ECO:0000313" key="4">
    <source>
        <dbReference type="EMBL" id="GJM54297.1"/>
    </source>
</evidence>
<feature type="domain" description="TPM" evidence="2">
    <location>
        <begin position="36"/>
        <end position="158"/>
    </location>
</feature>
<sequence>MLSLRFYIFLLLFGIQTLWCVQAQQYPELKNAKEAVQDYIQLLSETERMALNNKLRAYADSTSTGIVIAITKQVADDINFEAAQLVSKWGIGQKGKNNGVLILMAYEQRKVAISTGYGIESYLTDALSKQIITTDMLPNFKQGNYYQGFDLATTSIMQVLSGTYKQEIPKEEFPILGLLVFIALIVGIIYIIYKMSSPNSNGGNYKGSDGLDLWDMIILSNMGRSSGKSSGGFGGFGGFGGGSGGFGGFGGGMGGGGGASGSW</sequence>
<reference evidence="3 6" key="1">
    <citation type="submission" date="2021-11" db="EMBL/GenBank/DDBJ databases">
        <title>Draft genome sequence of Capnocytophaga sp. strain KC07075 isolated from cat oral cavity.</title>
        <authorList>
            <person name="Suzuki M."/>
            <person name="Imaoka K."/>
            <person name="Kimura M."/>
            <person name="Morikawa S."/>
            <person name="Maeda K."/>
        </authorList>
    </citation>
    <scope>NUCLEOTIDE SEQUENCE</scope>
    <source>
        <strain evidence="3">KC07075</strain>
        <strain evidence="4 6">KC07079</strain>
    </source>
</reference>
<dbReference type="PANTHER" id="PTHR30373">
    <property type="entry name" value="UPF0603 PROTEIN YGCG"/>
    <property type="match status" value="1"/>
</dbReference>
<dbReference type="RefSeq" id="WP_264847740.1">
    <property type="nucleotide sequence ID" value="NZ_BPMA01000071.1"/>
</dbReference>
<dbReference type="Proteomes" id="UP001207736">
    <property type="component" value="Unassembled WGS sequence"/>
</dbReference>
<dbReference type="EMBL" id="BQKB01000085">
    <property type="protein sequence ID" value="GJM54297.1"/>
    <property type="molecule type" value="Genomic_DNA"/>
</dbReference>
<evidence type="ECO:0000256" key="1">
    <source>
        <dbReference type="SAM" id="Phobius"/>
    </source>
</evidence>
<proteinExistence type="predicted"/>
<keyword evidence="6" id="KW-1185">Reference proteome</keyword>
<dbReference type="AlphaFoldDB" id="A0AAV5B0X0"/>
<keyword evidence="1" id="KW-0472">Membrane</keyword>
<dbReference type="Proteomes" id="UP001208692">
    <property type="component" value="Unassembled WGS sequence"/>
</dbReference>
<comment type="caution">
    <text evidence="3">The sequence shown here is derived from an EMBL/GenBank/DDBJ whole genome shotgun (WGS) entry which is preliminary data.</text>
</comment>
<organism evidence="3 5">
    <name type="scientific">Capnocytophaga catalasegens</name>
    <dbReference type="NCBI Taxonomy" id="1004260"/>
    <lineage>
        <taxon>Bacteria</taxon>
        <taxon>Pseudomonadati</taxon>
        <taxon>Bacteroidota</taxon>
        <taxon>Flavobacteriia</taxon>
        <taxon>Flavobacteriales</taxon>
        <taxon>Flavobacteriaceae</taxon>
        <taxon>Capnocytophaga</taxon>
    </lineage>
</organism>
<evidence type="ECO:0000259" key="2">
    <source>
        <dbReference type="Pfam" id="PF04536"/>
    </source>
</evidence>
<accession>A0AAV5B0X0</accession>